<dbReference type="Pfam" id="PF00881">
    <property type="entry name" value="Nitroreductase"/>
    <property type="match status" value="1"/>
</dbReference>
<gene>
    <name evidence="7" type="ORF">SAMN05421780_102444</name>
</gene>
<keyword evidence="8" id="KW-1185">Reference proteome</keyword>
<dbReference type="OrthoDB" id="9809288at2"/>
<evidence type="ECO:0000256" key="3">
    <source>
        <dbReference type="ARBA" id="ARBA00022630"/>
    </source>
</evidence>
<protein>
    <submittedName>
        <fullName evidence="7">Nitroreductase</fullName>
    </submittedName>
</protein>
<dbReference type="GO" id="GO:0016491">
    <property type="term" value="F:oxidoreductase activity"/>
    <property type="evidence" value="ECO:0007669"/>
    <property type="project" value="UniProtKB-KW"/>
</dbReference>
<feature type="domain" description="Nitroreductase" evidence="6">
    <location>
        <begin position="17"/>
        <end position="185"/>
    </location>
</feature>
<proteinExistence type="inferred from homology"/>
<dbReference type="Gene3D" id="3.40.109.10">
    <property type="entry name" value="NADH Oxidase"/>
    <property type="match status" value="1"/>
</dbReference>
<dbReference type="AlphaFoldDB" id="A0A1I1G974"/>
<comment type="similarity">
    <text evidence="2">Belongs to the nitroreductase family.</text>
</comment>
<keyword evidence="3" id="KW-0285">Flavoprotein</keyword>
<dbReference type="PANTHER" id="PTHR43673">
    <property type="entry name" value="NAD(P)H NITROREDUCTASE YDGI-RELATED"/>
    <property type="match status" value="1"/>
</dbReference>
<name>A0A1I1G974_9BACT</name>
<evidence type="ECO:0000256" key="2">
    <source>
        <dbReference type="ARBA" id="ARBA00007118"/>
    </source>
</evidence>
<reference evidence="7 8" key="1">
    <citation type="submission" date="2016-10" db="EMBL/GenBank/DDBJ databases">
        <authorList>
            <person name="de Groot N.N."/>
        </authorList>
    </citation>
    <scope>NUCLEOTIDE SEQUENCE [LARGE SCALE GENOMIC DNA]</scope>
    <source>
        <strain evidence="7 8">DSM 6793</strain>
    </source>
</reference>
<keyword evidence="4" id="KW-0288">FMN</keyword>
<evidence type="ECO:0000313" key="8">
    <source>
        <dbReference type="Proteomes" id="UP000199514"/>
    </source>
</evidence>
<dbReference type="SUPFAM" id="SSF55469">
    <property type="entry name" value="FMN-dependent nitroreductase-like"/>
    <property type="match status" value="1"/>
</dbReference>
<dbReference type="PANTHER" id="PTHR43673:SF2">
    <property type="entry name" value="NITROREDUCTASE"/>
    <property type="match status" value="1"/>
</dbReference>
<dbReference type="InterPro" id="IPR029479">
    <property type="entry name" value="Nitroreductase"/>
</dbReference>
<comment type="cofactor">
    <cofactor evidence="1">
        <name>FMN</name>
        <dbReference type="ChEBI" id="CHEBI:58210"/>
    </cofactor>
</comment>
<dbReference type="InterPro" id="IPR000415">
    <property type="entry name" value="Nitroreductase-like"/>
</dbReference>
<evidence type="ECO:0000313" key="7">
    <source>
        <dbReference type="EMBL" id="SFC06388.1"/>
    </source>
</evidence>
<keyword evidence="5" id="KW-0560">Oxidoreductase</keyword>
<evidence type="ECO:0000256" key="4">
    <source>
        <dbReference type="ARBA" id="ARBA00022643"/>
    </source>
</evidence>
<dbReference type="RefSeq" id="WP_091509242.1">
    <property type="nucleotide sequence ID" value="NZ_FOLE01000002.1"/>
</dbReference>
<dbReference type="EMBL" id="FOLE01000002">
    <property type="protein sequence ID" value="SFC06388.1"/>
    <property type="molecule type" value="Genomic_DNA"/>
</dbReference>
<evidence type="ECO:0000256" key="1">
    <source>
        <dbReference type="ARBA" id="ARBA00001917"/>
    </source>
</evidence>
<organism evidence="7 8">
    <name type="scientific">Flexibacter flexilis DSM 6793</name>
    <dbReference type="NCBI Taxonomy" id="927664"/>
    <lineage>
        <taxon>Bacteria</taxon>
        <taxon>Pseudomonadati</taxon>
        <taxon>Bacteroidota</taxon>
        <taxon>Cytophagia</taxon>
        <taxon>Cytophagales</taxon>
        <taxon>Flexibacteraceae</taxon>
        <taxon>Flexibacter</taxon>
    </lineage>
</organism>
<evidence type="ECO:0000256" key="5">
    <source>
        <dbReference type="ARBA" id="ARBA00023002"/>
    </source>
</evidence>
<dbReference type="STRING" id="927664.SAMN05421780_102444"/>
<accession>A0A1I1G974</accession>
<dbReference type="Proteomes" id="UP000199514">
    <property type="component" value="Unassembled WGS sequence"/>
</dbReference>
<sequence length="211" mass="23927">MSSFISDLWWRYAPKFMNGEVVPDEKIHNIVEAARLAPTSNGLQPFEILIISNKELKEKIFPIAYRQQPIVACSHLLVFAVWDTYTPERIHEAFDVAVTELGGDSDNLQKYRNAMLNSYPNQPADENYHHTAKQAYLALGLCIAAAAIEKVDATPMEGFDAQALDSLLGFDQQRLRSVLLLPLGYRDEAKDWRSTQKKIRKSAAMMVKEIK</sequence>
<evidence type="ECO:0000259" key="6">
    <source>
        <dbReference type="Pfam" id="PF00881"/>
    </source>
</evidence>